<gene>
    <name evidence="1" type="ORF">HRI_003049500</name>
</gene>
<proteinExistence type="predicted"/>
<dbReference type="EMBL" id="BSYR01000025">
    <property type="protein sequence ID" value="GMI93802.1"/>
    <property type="molecule type" value="Genomic_DNA"/>
</dbReference>
<comment type="caution">
    <text evidence="1">The sequence shown here is derived from an EMBL/GenBank/DDBJ whole genome shotgun (WGS) entry which is preliminary data.</text>
</comment>
<reference evidence="1" key="1">
    <citation type="submission" date="2023-05" db="EMBL/GenBank/DDBJ databases">
        <title>Genome and transcriptome analyses reveal genes involved in the formation of fine ridges on petal epidermal cells in Hibiscus trionum.</title>
        <authorList>
            <person name="Koshimizu S."/>
            <person name="Masuda S."/>
            <person name="Ishii T."/>
            <person name="Shirasu K."/>
            <person name="Hoshino A."/>
            <person name="Arita M."/>
        </authorList>
    </citation>
    <scope>NUCLEOTIDE SEQUENCE</scope>
    <source>
        <strain evidence="1">Hamamatsu line</strain>
    </source>
</reference>
<sequence length="105" mass="12087">MCKIPWLVWQIYGELFVRIWKAIVSKEPPSHRCSCPEVITNGLELSPSGRMETSGDHRLHTVYVHRSKDHRGFESISAAVLELPHENKPLTLKLQCCHRMPRTKG</sequence>
<organism evidence="1 2">
    <name type="scientific">Hibiscus trionum</name>
    <name type="common">Flower of an hour</name>
    <dbReference type="NCBI Taxonomy" id="183268"/>
    <lineage>
        <taxon>Eukaryota</taxon>
        <taxon>Viridiplantae</taxon>
        <taxon>Streptophyta</taxon>
        <taxon>Embryophyta</taxon>
        <taxon>Tracheophyta</taxon>
        <taxon>Spermatophyta</taxon>
        <taxon>Magnoliopsida</taxon>
        <taxon>eudicotyledons</taxon>
        <taxon>Gunneridae</taxon>
        <taxon>Pentapetalae</taxon>
        <taxon>rosids</taxon>
        <taxon>malvids</taxon>
        <taxon>Malvales</taxon>
        <taxon>Malvaceae</taxon>
        <taxon>Malvoideae</taxon>
        <taxon>Hibiscus</taxon>
    </lineage>
</organism>
<keyword evidence="2" id="KW-1185">Reference proteome</keyword>
<accession>A0A9W7IEN8</accession>
<dbReference type="AlphaFoldDB" id="A0A9W7IEN8"/>
<protein>
    <submittedName>
        <fullName evidence="1">Uncharacterized protein</fullName>
    </submittedName>
</protein>
<evidence type="ECO:0000313" key="2">
    <source>
        <dbReference type="Proteomes" id="UP001165190"/>
    </source>
</evidence>
<dbReference type="Proteomes" id="UP001165190">
    <property type="component" value="Unassembled WGS sequence"/>
</dbReference>
<evidence type="ECO:0000313" key="1">
    <source>
        <dbReference type="EMBL" id="GMI93802.1"/>
    </source>
</evidence>
<name>A0A9W7IEN8_HIBTR</name>